<dbReference type="EMBL" id="JAGKQM010000018">
    <property type="protein sequence ID" value="KAH0863128.1"/>
    <property type="molecule type" value="Genomic_DNA"/>
</dbReference>
<dbReference type="Gene3D" id="1.10.630.10">
    <property type="entry name" value="Cytochrome P450"/>
    <property type="match status" value="1"/>
</dbReference>
<dbReference type="SUPFAM" id="SSF48264">
    <property type="entry name" value="Cytochrome P450"/>
    <property type="match status" value="1"/>
</dbReference>
<protein>
    <recommendedName>
        <fullName evidence="3">Cytochrome P450</fullName>
    </recommendedName>
</protein>
<proteinExistence type="predicted"/>
<keyword evidence="2" id="KW-1185">Reference proteome</keyword>
<sequence>VFISSSRVPTYSLISLQPKANRYNVFSTTATSFVSFTTLLSWREPPGLDRFMFLSSKEFEANSDLSGNLYGSGGRARIYLWYKIAASALAHHSEFIDTRRCVCFLEATNFVCFRDIFHLKHTRVYKYEFVRKAYVVISDPIVARHVLGGNTFSDKGVLAEIFQPIMGKGLIPVDLDAWKLRRRAKSYDSLHYLEAMVKIFSACSEKIILRSEKLLRE</sequence>
<dbReference type="Proteomes" id="UP000824890">
    <property type="component" value="Unassembled WGS sequence"/>
</dbReference>
<feature type="non-terminal residue" evidence="1">
    <location>
        <position position="1"/>
    </location>
</feature>
<accession>A0ABQ7Y766</accession>
<evidence type="ECO:0000313" key="1">
    <source>
        <dbReference type="EMBL" id="KAH0863128.1"/>
    </source>
</evidence>
<comment type="caution">
    <text evidence="1">The sequence shown here is derived from an EMBL/GenBank/DDBJ whole genome shotgun (WGS) entry which is preliminary data.</text>
</comment>
<evidence type="ECO:0000313" key="2">
    <source>
        <dbReference type="Proteomes" id="UP000824890"/>
    </source>
</evidence>
<evidence type="ECO:0008006" key="3">
    <source>
        <dbReference type="Google" id="ProtNLM"/>
    </source>
</evidence>
<gene>
    <name evidence="1" type="ORF">HID58_080339</name>
</gene>
<organism evidence="1 2">
    <name type="scientific">Brassica napus</name>
    <name type="common">Rape</name>
    <dbReference type="NCBI Taxonomy" id="3708"/>
    <lineage>
        <taxon>Eukaryota</taxon>
        <taxon>Viridiplantae</taxon>
        <taxon>Streptophyta</taxon>
        <taxon>Embryophyta</taxon>
        <taxon>Tracheophyta</taxon>
        <taxon>Spermatophyta</taxon>
        <taxon>Magnoliopsida</taxon>
        <taxon>eudicotyledons</taxon>
        <taxon>Gunneridae</taxon>
        <taxon>Pentapetalae</taxon>
        <taxon>rosids</taxon>
        <taxon>malvids</taxon>
        <taxon>Brassicales</taxon>
        <taxon>Brassicaceae</taxon>
        <taxon>Brassiceae</taxon>
        <taxon>Brassica</taxon>
    </lineage>
</organism>
<reference evidence="1 2" key="1">
    <citation type="submission" date="2021-05" db="EMBL/GenBank/DDBJ databases">
        <title>Genome Assembly of Synthetic Allotetraploid Brassica napus Reveals Homoeologous Exchanges between Subgenomes.</title>
        <authorList>
            <person name="Davis J.T."/>
        </authorList>
    </citation>
    <scope>NUCLEOTIDE SEQUENCE [LARGE SCALE GENOMIC DNA]</scope>
    <source>
        <strain evidence="2">cv. Da-Ae</strain>
        <tissue evidence="1">Seedling</tissue>
    </source>
</reference>
<name>A0ABQ7Y766_BRANA</name>
<dbReference type="InterPro" id="IPR036396">
    <property type="entry name" value="Cyt_P450_sf"/>
</dbReference>